<protein>
    <submittedName>
        <fullName evidence="2">DUF4097 family beta strand repeat protein</fullName>
    </submittedName>
</protein>
<evidence type="ECO:0000259" key="1">
    <source>
        <dbReference type="Pfam" id="PF13349"/>
    </source>
</evidence>
<evidence type="ECO:0000313" key="2">
    <source>
        <dbReference type="EMBL" id="QOW61507.1"/>
    </source>
</evidence>
<dbReference type="RefSeq" id="WP_194077004.1">
    <property type="nucleotide sequence ID" value="NZ_CP045670.1"/>
</dbReference>
<feature type="domain" description="DUF4097" evidence="1">
    <location>
        <begin position="40"/>
        <end position="179"/>
    </location>
</feature>
<accession>A0A7S7AX16</accession>
<dbReference type="EMBL" id="CP061839">
    <property type="protein sequence ID" value="QOW61507.1"/>
    <property type="molecule type" value="Genomic_DNA"/>
</dbReference>
<name>A0A7S7AX16_9SPIR</name>
<dbReference type="Proteomes" id="UP000593915">
    <property type="component" value="Chromosome"/>
</dbReference>
<sequence length="271" mass="29857">MNGKRKFKLYAFFLFLNIFKISVIYAQNGEDKTVTVNSEITNIEVTVSGIDVIIEPTEKSGISYKQELSEGSNLSAVKRGNSLRFTGFRPSSGTIFIYVPKDYLLESCRIQTSNSTVKVSGIKAVYFVVSGTLSRAEITGSMLKNVLIAYSSGSIIFNSQIVAVADFCLSSSKGSISIAEKIENCNVFITQNKNESFTFNGEVYGKNSLMLSPQKPKKFITVSANFSNLAVEFVEPSSALVEKFDKYGISEFGPKRPPLKVNELSNFLPKN</sequence>
<dbReference type="AlphaFoldDB" id="A0A7S7AX16"/>
<dbReference type="Pfam" id="PF13349">
    <property type="entry name" value="DUF4097"/>
    <property type="match status" value="1"/>
</dbReference>
<dbReference type="InterPro" id="IPR025164">
    <property type="entry name" value="Toastrack_DUF4097"/>
</dbReference>
<organism evidence="2 3">
    <name type="scientific">Treponema pedis</name>
    <dbReference type="NCBI Taxonomy" id="409322"/>
    <lineage>
        <taxon>Bacteria</taxon>
        <taxon>Pseudomonadati</taxon>
        <taxon>Spirochaetota</taxon>
        <taxon>Spirochaetia</taxon>
        <taxon>Spirochaetales</taxon>
        <taxon>Treponemataceae</taxon>
        <taxon>Treponema</taxon>
    </lineage>
</organism>
<evidence type="ECO:0000313" key="3">
    <source>
        <dbReference type="Proteomes" id="UP000593915"/>
    </source>
</evidence>
<reference evidence="2 3" key="1">
    <citation type="submission" date="2020-09" db="EMBL/GenBank/DDBJ databases">
        <title>Characterization of Treponema spp. from bovine digital dermatitis in Korea.</title>
        <authorList>
            <person name="Espiritu H.M."/>
            <person name="Cho Y.I."/>
            <person name="Mamuad L."/>
        </authorList>
    </citation>
    <scope>NUCLEOTIDE SEQUENCE [LARGE SCALE GENOMIC DNA]</scope>
    <source>
        <strain evidence="2 3">KS1</strain>
    </source>
</reference>
<gene>
    <name evidence="2" type="ORF">IFE08_03730</name>
</gene>
<proteinExistence type="predicted"/>